<evidence type="ECO:0000313" key="2">
    <source>
        <dbReference type="EMBL" id="GGZ40540.1"/>
    </source>
</evidence>
<reference evidence="2" key="2">
    <citation type="submission" date="2020-09" db="EMBL/GenBank/DDBJ databases">
        <authorList>
            <person name="Sun Q."/>
            <person name="Ohkuma M."/>
        </authorList>
    </citation>
    <scope>NUCLEOTIDE SEQUENCE</scope>
    <source>
        <strain evidence="2">JCM 4815</strain>
    </source>
</reference>
<name>A0A918QCR0_9ACTN</name>
<reference evidence="2" key="1">
    <citation type="journal article" date="2014" name="Int. J. Syst. Evol. Microbiol.">
        <title>Complete genome sequence of Corynebacterium casei LMG S-19264T (=DSM 44701T), isolated from a smear-ripened cheese.</title>
        <authorList>
            <consortium name="US DOE Joint Genome Institute (JGI-PGF)"/>
            <person name="Walter F."/>
            <person name="Albersmeier A."/>
            <person name="Kalinowski J."/>
            <person name="Ruckert C."/>
        </authorList>
    </citation>
    <scope>NUCLEOTIDE SEQUENCE</scope>
    <source>
        <strain evidence="2">JCM 4815</strain>
    </source>
</reference>
<comment type="caution">
    <text evidence="2">The sequence shown here is derived from an EMBL/GenBank/DDBJ whole genome shotgun (WGS) entry which is preliminary data.</text>
</comment>
<feature type="compositionally biased region" description="Polar residues" evidence="1">
    <location>
        <begin position="143"/>
        <end position="152"/>
    </location>
</feature>
<feature type="compositionally biased region" description="Pro residues" evidence="1">
    <location>
        <begin position="127"/>
        <end position="136"/>
    </location>
</feature>
<dbReference type="EMBL" id="BMVW01000024">
    <property type="protein sequence ID" value="GGZ40540.1"/>
    <property type="molecule type" value="Genomic_DNA"/>
</dbReference>
<accession>A0A918QCR0</accession>
<feature type="region of interest" description="Disordered" evidence="1">
    <location>
        <begin position="45"/>
        <end position="64"/>
    </location>
</feature>
<evidence type="ECO:0000313" key="3">
    <source>
        <dbReference type="Proteomes" id="UP000622166"/>
    </source>
</evidence>
<gene>
    <name evidence="2" type="ORF">GCM10010365_71620</name>
</gene>
<protein>
    <submittedName>
        <fullName evidence="2">Uncharacterized protein</fullName>
    </submittedName>
</protein>
<proteinExistence type="predicted"/>
<dbReference type="AlphaFoldDB" id="A0A918QCR0"/>
<dbReference type="RefSeq" id="WP_189866679.1">
    <property type="nucleotide sequence ID" value="NZ_BMVW01000024.1"/>
</dbReference>
<evidence type="ECO:0000256" key="1">
    <source>
        <dbReference type="SAM" id="MobiDB-lite"/>
    </source>
</evidence>
<dbReference type="Proteomes" id="UP000622166">
    <property type="component" value="Unassembled WGS sequence"/>
</dbReference>
<organism evidence="2 3">
    <name type="scientific">Streptomyces poonensis</name>
    <dbReference type="NCBI Taxonomy" id="68255"/>
    <lineage>
        <taxon>Bacteria</taxon>
        <taxon>Bacillati</taxon>
        <taxon>Actinomycetota</taxon>
        <taxon>Actinomycetes</taxon>
        <taxon>Kitasatosporales</taxon>
        <taxon>Streptomycetaceae</taxon>
        <taxon>Streptomyces</taxon>
    </lineage>
</organism>
<keyword evidence="3" id="KW-1185">Reference proteome</keyword>
<sequence>MDPGTQFAFGTHPQHGFVAAFTSSMPVHLAHWFLTREQFEPVPGTPGLFRLTEPERDGPRRTRQAVQDLRRLGFAVQADVALDLTPSARPPRPASSDRLLQRHSRIAQAAAARSTQRGGAPTTAAPPAQPVPPKPTYAPTVHLTASATGRSR</sequence>
<feature type="region of interest" description="Disordered" evidence="1">
    <location>
        <begin position="83"/>
        <end position="152"/>
    </location>
</feature>